<proteinExistence type="predicted"/>
<evidence type="ECO:0000313" key="2">
    <source>
        <dbReference type="EMBL" id="MDO1446346.1"/>
    </source>
</evidence>
<feature type="domain" description="Copper-binding protein MbnP-like" evidence="1">
    <location>
        <begin position="31"/>
        <end position="227"/>
    </location>
</feature>
<gene>
    <name evidence="2" type="ORF">Q0590_08800</name>
</gene>
<organism evidence="2 3">
    <name type="scientific">Rhodocytophaga aerolata</name>
    <dbReference type="NCBI Taxonomy" id="455078"/>
    <lineage>
        <taxon>Bacteria</taxon>
        <taxon>Pseudomonadati</taxon>
        <taxon>Bacteroidota</taxon>
        <taxon>Cytophagia</taxon>
        <taxon>Cytophagales</taxon>
        <taxon>Rhodocytophagaceae</taxon>
        <taxon>Rhodocytophaga</taxon>
    </lineage>
</organism>
<dbReference type="InterPro" id="IPR046863">
    <property type="entry name" value="MbnP-like_dom"/>
</dbReference>
<name>A0ABT8R2L9_9BACT</name>
<dbReference type="Pfam" id="PF20243">
    <property type="entry name" value="MbnP"/>
    <property type="match status" value="1"/>
</dbReference>
<sequence>MNLLQKLSSTLFIGLLVFLSSCSKDDSSPATGELVLTFLHEVNGQPLVLNEQAFTNAAGNVYRVEKLKYYVSNIELTKTDGSAVKIEDGYFLIEQTGLDSRLSISLPNIPSATYSSLSFAIGVDSARNFSTEMVGDLNPNNDMAWNWVSGYKFFMLEGKFTTPTQATGAIVYHVGGNSSLRRVSLSAPAGEIRVNGNQLTELGIGADVNRLFDTQYTIDLNNLNAVMQPGDDANQIADNYAAGMFSLHHVHIK</sequence>
<dbReference type="PROSITE" id="PS51257">
    <property type="entry name" value="PROKAR_LIPOPROTEIN"/>
    <property type="match status" value="1"/>
</dbReference>
<protein>
    <recommendedName>
        <fullName evidence="1">Copper-binding protein MbnP-like domain-containing protein</fullName>
    </recommendedName>
</protein>
<evidence type="ECO:0000259" key="1">
    <source>
        <dbReference type="Pfam" id="PF20243"/>
    </source>
</evidence>
<dbReference type="Proteomes" id="UP001168528">
    <property type="component" value="Unassembled WGS sequence"/>
</dbReference>
<evidence type="ECO:0000313" key="3">
    <source>
        <dbReference type="Proteomes" id="UP001168528"/>
    </source>
</evidence>
<comment type="caution">
    <text evidence="2">The sequence shown here is derived from an EMBL/GenBank/DDBJ whole genome shotgun (WGS) entry which is preliminary data.</text>
</comment>
<dbReference type="RefSeq" id="WP_302037152.1">
    <property type="nucleotide sequence ID" value="NZ_JAUKPO010000004.1"/>
</dbReference>
<dbReference type="EMBL" id="JAUKPO010000004">
    <property type="protein sequence ID" value="MDO1446346.1"/>
    <property type="molecule type" value="Genomic_DNA"/>
</dbReference>
<accession>A0ABT8R2L9</accession>
<keyword evidence="3" id="KW-1185">Reference proteome</keyword>
<reference evidence="2" key="1">
    <citation type="submission" date="2023-07" db="EMBL/GenBank/DDBJ databases">
        <title>The genome sequence of Rhodocytophaga aerolata KACC 12507.</title>
        <authorList>
            <person name="Zhang X."/>
        </authorList>
    </citation>
    <scope>NUCLEOTIDE SEQUENCE</scope>
    <source>
        <strain evidence="2">KACC 12507</strain>
    </source>
</reference>